<keyword evidence="1" id="KW-0472">Membrane</keyword>
<feature type="transmembrane region" description="Helical" evidence="1">
    <location>
        <begin position="97"/>
        <end position="115"/>
    </location>
</feature>
<feature type="transmembrane region" description="Helical" evidence="1">
    <location>
        <begin position="64"/>
        <end position="85"/>
    </location>
</feature>
<feature type="transmembrane region" description="Helical" evidence="1">
    <location>
        <begin position="6"/>
        <end position="27"/>
    </location>
</feature>
<proteinExistence type="predicted"/>
<dbReference type="EMBL" id="LNQE01000974">
    <property type="protein sequence ID" value="KUG22349.1"/>
    <property type="molecule type" value="Genomic_DNA"/>
</dbReference>
<keyword evidence="1" id="KW-1133">Transmembrane helix</keyword>
<comment type="caution">
    <text evidence="2">The sequence shown here is derived from an EMBL/GenBank/DDBJ whole genome shotgun (WGS) entry which is preliminary data.</text>
</comment>
<name>A0A0W8FN28_9ZZZZ</name>
<sequence>MKKKDYLRVVLILAIFFLALGGWLLHLRIHPIAKDAENWIPAVAGFISVFVIPVLFIFRSTISFAYLLNGMTVIIGTIIMTHFTIENPPQIWTLKTILLGTLFADIMILWGKFALGKALFEMDSVVSQPDGSRRTGRFFRFPNMGFWFVHVVTLTVVYIIGDYFWK</sequence>
<evidence type="ECO:0000313" key="2">
    <source>
        <dbReference type="EMBL" id="KUG22349.1"/>
    </source>
</evidence>
<gene>
    <name evidence="2" type="ORF">ASZ90_007888</name>
</gene>
<feature type="transmembrane region" description="Helical" evidence="1">
    <location>
        <begin position="39"/>
        <end position="58"/>
    </location>
</feature>
<dbReference type="AlphaFoldDB" id="A0A0W8FN28"/>
<accession>A0A0W8FN28</accession>
<evidence type="ECO:0000256" key="1">
    <source>
        <dbReference type="SAM" id="Phobius"/>
    </source>
</evidence>
<organism evidence="2">
    <name type="scientific">hydrocarbon metagenome</name>
    <dbReference type="NCBI Taxonomy" id="938273"/>
    <lineage>
        <taxon>unclassified sequences</taxon>
        <taxon>metagenomes</taxon>
        <taxon>ecological metagenomes</taxon>
    </lineage>
</organism>
<feature type="transmembrane region" description="Helical" evidence="1">
    <location>
        <begin position="144"/>
        <end position="165"/>
    </location>
</feature>
<reference evidence="2" key="1">
    <citation type="journal article" date="2015" name="Proc. Natl. Acad. Sci. U.S.A.">
        <title>Networks of energetic and metabolic interactions define dynamics in microbial communities.</title>
        <authorList>
            <person name="Embree M."/>
            <person name="Liu J.K."/>
            <person name="Al-Bassam M.M."/>
            <person name="Zengler K."/>
        </authorList>
    </citation>
    <scope>NUCLEOTIDE SEQUENCE</scope>
</reference>
<keyword evidence="1" id="KW-0812">Transmembrane</keyword>
<protein>
    <submittedName>
        <fullName evidence="2">Uncharacterized protein</fullName>
    </submittedName>
</protein>